<keyword evidence="4" id="KW-1185">Reference proteome</keyword>
<dbReference type="VEuPathDB" id="TriTrypDB:BSAL_18265"/>
<evidence type="ECO:0000256" key="1">
    <source>
        <dbReference type="SAM" id="MobiDB-lite"/>
    </source>
</evidence>
<name>A0A0S4JI46_BODSA</name>
<keyword evidence="2" id="KW-0472">Membrane</keyword>
<feature type="compositionally biased region" description="Low complexity" evidence="1">
    <location>
        <begin position="580"/>
        <end position="599"/>
    </location>
</feature>
<feature type="compositionally biased region" description="Basic residues" evidence="1">
    <location>
        <begin position="526"/>
        <end position="538"/>
    </location>
</feature>
<reference evidence="4" key="1">
    <citation type="submission" date="2015-09" db="EMBL/GenBank/DDBJ databases">
        <authorList>
            <consortium name="Pathogen Informatics"/>
        </authorList>
    </citation>
    <scope>NUCLEOTIDE SEQUENCE [LARGE SCALE GENOMIC DNA]</scope>
    <source>
        <strain evidence="4">Lake Konstanz</strain>
    </source>
</reference>
<evidence type="ECO:0000256" key="2">
    <source>
        <dbReference type="SAM" id="Phobius"/>
    </source>
</evidence>
<dbReference type="AlphaFoldDB" id="A0A0S4JI46"/>
<evidence type="ECO:0000313" key="3">
    <source>
        <dbReference type="EMBL" id="CUG88925.1"/>
    </source>
</evidence>
<feature type="region of interest" description="Disordered" evidence="1">
    <location>
        <begin position="504"/>
        <end position="561"/>
    </location>
</feature>
<feature type="region of interest" description="Disordered" evidence="1">
    <location>
        <begin position="696"/>
        <end position="718"/>
    </location>
</feature>
<protein>
    <submittedName>
        <fullName evidence="3">Membrane-associated protein, putative</fullName>
    </submittedName>
</protein>
<proteinExistence type="predicted"/>
<dbReference type="EMBL" id="CYKH01001684">
    <property type="protein sequence ID" value="CUG88925.1"/>
    <property type="molecule type" value="Genomic_DNA"/>
</dbReference>
<dbReference type="Proteomes" id="UP000051952">
    <property type="component" value="Unassembled WGS sequence"/>
</dbReference>
<keyword evidence="2" id="KW-1133">Transmembrane helix</keyword>
<organism evidence="3 4">
    <name type="scientific">Bodo saltans</name>
    <name type="common">Flagellated protozoan</name>
    <dbReference type="NCBI Taxonomy" id="75058"/>
    <lineage>
        <taxon>Eukaryota</taxon>
        <taxon>Discoba</taxon>
        <taxon>Euglenozoa</taxon>
        <taxon>Kinetoplastea</taxon>
        <taxon>Metakinetoplastina</taxon>
        <taxon>Eubodonida</taxon>
        <taxon>Bodonidae</taxon>
        <taxon>Bodo</taxon>
    </lineage>
</organism>
<gene>
    <name evidence="3" type="ORF">BSAL_18265</name>
</gene>
<accession>A0A0S4JI46</accession>
<dbReference type="OrthoDB" id="272373at2759"/>
<feature type="transmembrane region" description="Helical" evidence="2">
    <location>
        <begin position="7"/>
        <end position="29"/>
    </location>
</feature>
<feature type="region of interest" description="Disordered" evidence="1">
    <location>
        <begin position="577"/>
        <end position="608"/>
    </location>
</feature>
<sequence>MSISSEGIIAIVVAGGALLVIILASIIFWCLCCRKVVYTDDNRSKLGKGGHGVPLQIVSSPPDGTYAIPLTVELKTVQPNLDILVRIVAVDANGSEVDDELGGLVVGGGANAHNSDNNRLFPPAPGVVGGRSSFPVAIDGHNAVAGLMLYRDALEFTEPGTYYVLAHTLSPDKAVSEVHQFNFTVVGDEAEIPRNAAIVLGIEPPMIEPCRGEVTRSSAITISHPLHSTEAPLDHLGGHADAVRALIEQSDVALWYSVDGSFPRTRYFGPFCLPLPPHQTQHRVTVRALSTSMARGVASDVVEAHLTVVTDRYHFFDPSVVAPTLQLNASGSMLYFEDPKPLHLSGDAGSSKHNNNHYYASGASGGGVYQVPPPTKSNTSSNVNVATAQRYDLAGGTWRVMYCMESVDVARHQSHINGSHHVFTDAASVSVTNQNHYNNNGSNHSRGGQHQHGSYWCEYSTPVSVPRDVARIAAFTTCSITNRTFRSAVVLYDVALQHQNLFGGGSNDLPHTNNYFNQQDAESNSKKKGSNSAKKSKKDAKQSKKSGTTSLDETQQHPSTHWEAKVLHYDNTLQRANDPAGASRVAGSSSSHPTTTSGGDFPPPPLSSYVEDTSIIPSPVMCITCSDVEVAFDDPPRGGMILYTLNDTDPVADLDAETPNALEYRVGSAPIKLLRGEYDQVALTARIVFPIEQHGGGGGGGGSVASSQNNRNGGGGGGGGGGYQSYRYGHRFSRHFYVQ</sequence>
<keyword evidence="2" id="KW-0812">Transmembrane</keyword>
<evidence type="ECO:0000313" key="4">
    <source>
        <dbReference type="Proteomes" id="UP000051952"/>
    </source>
</evidence>
<feature type="compositionally biased region" description="Polar residues" evidence="1">
    <location>
        <begin position="548"/>
        <end position="559"/>
    </location>
</feature>
<feature type="compositionally biased region" description="Polar residues" evidence="1">
    <location>
        <begin position="509"/>
        <end position="522"/>
    </location>
</feature>